<feature type="binding site" evidence="16">
    <location>
        <position position="734"/>
    </location>
    <ligand>
        <name>ATP</name>
        <dbReference type="ChEBI" id="CHEBI:30616"/>
    </ligand>
</feature>
<dbReference type="AlphaFoldDB" id="A0A7W5YG00"/>
<dbReference type="GO" id="GO:0046872">
    <property type="term" value="F:metal ion binding"/>
    <property type="evidence" value="ECO:0007669"/>
    <property type="project" value="UniProtKB-KW"/>
</dbReference>
<feature type="domain" description="SecA family profile" evidence="20">
    <location>
        <begin position="4"/>
        <end position="812"/>
    </location>
</feature>
<dbReference type="Gene3D" id="1.10.3060.10">
    <property type="entry name" value="Helical scaffold and wing domains of SecA"/>
    <property type="match status" value="1"/>
</dbReference>
<dbReference type="SUPFAM" id="SSF52540">
    <property type="entry name" value="P-loop containing nucleoside triphosphate hydrolases"/>
    <property type="match status" value="3"/>
</dbReference>
<dbReference type="Pfam" id="PF07516">
    <property type="entry name" value="SecA_SW"/>
    <property type="match status" value="1"/>
</dbReference>
<evidence type="ECO:0000313" key="22">
    <source>
        <dbReference type="Proteomes" id="UP000541425"/>
    </source>
</evidence>
<feature type="binding site" evidence="16">
    <location>
        <position position="175"/>
    </location>
    <ligand>
        <name>ATP</name>
        <dbReference type="ChEBI" id="CHEBI:30616"/>
    </ligand>
</feature>
<dbReference type="InterPro" id="IPR027417">
    <property type="entry name" value="P-loop_NTPase"/>
</dbReference>
<evidence type="ECO:0000256" key="3">
    <source>
        <dbReference type="ARBA" id="ARBA00007650"/>
    </source>
</evidence>
<dbReference type="EMBL" id="JACICA010000004">
    <property type="protein sequence ID" value="MBB3702611.1"/>
    <property type="molecule type" value="Genomic_DNA"/>
</dbReference>
<dbReference type="GO" id="GO:0005524">
    <property type="term" value="F:ATP binding"/>
    <property type="evidence" value="ECO:0007669"/>
    <property type="project" value="UniProtKB-UniRule"/>
</dbReference>
<feature type="region of interest" description="Disordered" evidence="17">
    <location>
        <begin position="1070"/>
        <end position="1119"/>
    </location>
</feature>
<dbReference type="InterPro" id="IPR000185">
    <property type="entry name" value="SecA"/>
</dbReference>
<dbReference type="Pfam" id="PF07517">
    <property type="entry name" value="SecA_DEAD"/>
    <property type="match status" value="1"/>
</dbReference>
<dbReference type="Pfam" id="PF21090">
    <property type="entry name" value="P-loop_SecA"/>
    <property type="match status" value="2"/>
</dbReference>
<dbReference type="Pfam" id="PF01043">
    <property type="entry name" value="SecA_PP_bind"/>
    <property type="match status" value="1"/>
</dbReference>
<keyword evidence="14 16" id="KW-0811">Translocation</keyword>
<evidence type="ECO:0000256" key="12">
    <source>
        <dbReference type="ARBA" id="ARBA00022927"/>
    </source>
</evidence>
<dbReference type="InterPro" id="IPR001650">
    <property type="entry name" value="Helicase_C-like"/>
</dbReference>
<dbReference type="SMART" id="SM00958">
    <property type="entry name" value="SecA_PP_bind"/>
    <property type="match status" value="1"/>
</dbReference>
<dbReference type="GO" id="GO:0031522">
    <property type="term" value="C:cell envelope Sec protein transport complex"/>
    <property type="evidence" value="ECO:0007669"/>
    <property type="project" value="TreeGrafter"/>
</dbReference>
<evidence type="ECO:0000259" key="20">
    <source>
        <dbReference type="PROSITE" id="PS51196"/>
    </source>
</evidence>
<dbReference type="PRINTS" id="PR00906">
    <property type="entry name" value="SECA"/>
</dbReference>
<evidence type="ECO:0000256" key="2">
    <source>
        <dbReference type="ARBA" id="ARBA00004170"/>
    </source>
</evidence>
<sequence>MDIIKFLQKLFGDKSQRDMKLIQPLVEKIKAAAAEIEALDNDGLRAKTQELKEKVQHSADDIKEKIAELKAKIEETPIEDRELIFNQIDKLEKDVLERYEEALNEVMPQVFSIVKDTARRFTENEIIEVTANDFDRELATTHDFVTIEGEKALYKNHWVAGGNEVTWNMIHYDVQLFGGVVLHQGKIAEMATGEGKTLVSTLPVFLNALTGNGVHVVTVNDYLAKRDSEWNGPIYMFHGFSVDCIDKHEPNSQSRRQAYLADITFGTNNEFGFDYLRDNMAMSPADLVQRGHNFAIVDEVDSVLIDDARTPLIISGPVPKGDDQMYEQYQPLVERLVNVQRKLATEYLAEAKKLIAEGKTEEGFLSLYRSHKALPKNKPLIKFLSEPGVKAGMLKTEEIYMENNNKRMPEAVEPLYFVVDEKMNSVDLTDKGSAWLAKEVNNDRLFVLPDITSEMSEVEADTTLSEQERVDKKDQMLAEYAIQSDRVHTLLQLLKAYSMFNIDEEYVVMDGQVKIVDEQTGRIMEGRRWSDGLHQAVEAKEHVKVEAATQTFATITLQNYFRMYHKLSGMTGTASTEAGEFWNIYKLDVVEIPTNRPILRNDMNDRVYRTQREKYKAVIEEIEQMRLQGRPVLVGTTSVDVSELLGRMLDLRRIPRQILNAKLHQQEAQVVAQAGKSTLGKAYIAADGRAFGDKQSAEQYQKSINDNNPGDVREEERLLGAVTIATNMAGRGTDIKLSDEVKNAGGLAIIGTERHESRRVDRQLRGRAGRQGDPGSSVFFVSLEDKLMRLFASERIAKVMDRLGFKDGEMIEAKMVNNSIERAQKRVEENNFGIRKRLLEYDDVMNKQRTVIYEKRRHALMGERIGMDISNMIWDRIVTIIDRASNDYERCREQFLDIMAMEIPFTEEELLNKNRDELMEQSFQAAVANFRRRTDRLAEVAMPVIKQVYENQGEQYENILIPISDGRLVYNIRTNLKQAYESESKEVTRDFEKAILLHNIDDAWKENLRALDDLKKSVQNASYEQKDPLLVFKLESVKLFDDMVDRINNNSVSTLMRCQIPVAAPEGVREAEEEIHENQNYTTNRGSEDPLGTPGQQAAAGQDTRAQHPQQPIVKDKMPGRNDLCPCGSGKKFKNCHGKGIV</sequence>
<accession>A0A7W5YG00</accession>
<dbReference type="GO" id="GO:0043952">
    <property type="term" value="P:protein transport by the Sec complex"/>
    <property type="evidence" value="ECO:0007669"/>
    <property type="project" value="TreeGrafter"/>
</dbReference>
<keyword evidence="11 16" id="KW-0067">ATP-binding</keyword>
<comment type="subunit">
    <text evidence="16">Monomer and homodimer. Part of the essential Sec protein translocation apparatus which comprises SecA, SecYEG and auxiliary proteins SecDF. Other proteins may also be involved.</text>
</comment>
<proteinExistence type="inferred from homology"/>
<comment type="subcellular location">
    <subcellularLocation>
        <location evidence="16">Cell membrane</location>
        <topology evidence="16">Peripheral membrane protein</topology>
        <orientation evidence="16">Cytoplasmic side</orientation>
    </subcellularLocation>
    <subcellularLocation>
        <location evidence="16">Cytoplasm</location>
    </subcellularLocation>
    <subcellularLocation>
        <location evidence="2">Membrane</location>
        <topology evidence="2">Peripheral membrane protein</topology>
    </subcellularLocation>
    <text evidence="16">Distribution is 50-50.</text>
</comment>
<dbReference type="PANTHER" id="PTHR30612:SF0">
    <property type="entry name" value="CHLOROPLAST PROTEIN-TRANSPORTING ATPASE"/>
    <property type="match status" value="1"/>
</dbReference>
<evidence type="ECO:0000256" key="15">
    <source>
        <dbReference type="ARBA" id="ARBA00023136"/>
    </source>
</evidence>
<evidence type="ECO:0000256" key="14">
    <source>
        <dbReference type="ARBA" id="ARBA00023010"/>
    </source>
</evidence>
<keyword evidence="12 16" id="KW-0653">Protein transport</keyword>
<name>A0A7W5YG00_9BACT</name>
<dbReference type="InterPro" id="IPR011116">
    <property type="entry name" value="SecA_Wing/Scaffold"/>
</dbReference>
<dbReference type="InterPro" id="IPR011115">
    <property type="entry name" value="SecA_DEAD"/>
</dbReference>
<evidence type="ECO:0000256" key="11">
    <source>
        <dbReference type="ARBA" id="ARBA00022840"/>
    </source>
</evidence>
<keyword evidence="13 16" id="KW-1278">Translocase</keyword>
<evidence type="ECO:0000256" key="13">
    <source>
        <dbReference type="ARBA" id="ARBA00022967"/>
    </source>
</evidence>
<dbReference type="GO" id="GO:0006605">
    <property type="term" value="P:protein targeting"/>
    <property type="evidence" value="ECO:0007669"/>
    <property type="project" value="UniProtKB-UniRule"/>
</dbReference>
<dbReference type="EC" id="7.4.2.8" evidence="16"/>
<dbReference type="InterPro" id="IPR020937">
    <property type="entry name" value="SecA_CS"/>
</dbReference>
<dbReference type="GO" id="GO:0008564">
    <property type="term" value="F:protein-exporting ATPase activity"/>
    <property type="evidence" value="ECO:0007669"/>
    <property type="project" value="UniProtKB-EC"/>
</dbReference>
<keyword evidence="6 16" id="KW-0963">Cytoplasm</keyword>
<evidence type="ECO:0000256" key="4">
    <source>
        <dbReference type="ARBA" id="ARBA00022448"/>
    </source>
</evidence>
<feature type="domain" description="Helicase C-terminal" evidence="19">
    <location>
        <begin position="614"/>
        <end position="828"/>
    </location>
</feature>
<dbReference type="SUPFAM" id="SSF81886">
    <property type="entry name" value="Helical scaffold and wing domains of SecA"/>
    <property type="match status" value="1"/>
</dbReference>
<evidence type="ECO:0000256" key="9">
    <source>
        <dbReference type="ARBA" id="ARBA00022741"/>
    </source>
</evidence>
<dbReference type="RefSeq" id="WP_183695861.1">
    <property type="nucleotide sequence ID" value="NZ_JACICA010000004.1"/>
</dbReference>
<evidence type="ECO:0000256" key="10">
    <source>
        <dbReference type="ARBA" id="ARBA00022833"/>
    </source>
</evidence>
<keyword evidence="5 16" id="KW-1003">Cell membrane</keyword>
<dbReference type="Gene3D" id="3.40.50.300">
    <property type="entry name" value="P-loop containing nucleotide triphosphate hydrolases"/>
    <property type="match status" value="2"/>
</dbReference>
<keyword evidence="10" id="KW-0862">Zinc</keyword>
<dbReference type="CDD" id="cd17928">
    <property type="entry name" value="DEXDc_SecA"/>
    <property type="match status" value="1"/>
</dbReference>
<evidence type="ECO:0000256" key="6">
    <source>
        <dbReference type="ARBA" id="ARBA00022490"/>
    </source>
</evidence>
<comment type="catalytic activity">
    <reaction evidence="16">
        <text>ATP + H2O + cellular proteinSide 1 = ADP + phosphate + cellular proteinSide 2.</text>
        <dbReference type="EC" id="7.4.2.8"/>
    </reaction>
</comment>
<reference evidence="21 22" key="1">
    <citation type="submission" date="2020-08" db="EMBL/GenBank/DDBJ databases">
        <title>Genomic Encyclopedia of Type Strains, Phase IV (KMG-IV): sequencing the most valuable type-strain genomes for metagenomic binning, comparative biology and taxonomic classification.</title>
        <authorList>
            <person name="Goeker M."/>
        </authorList>
    </citation>
    <scope>NUCLEOTIDE SEQUENCE [LARGE SCALE GENOMIC DNA]</scope>
    <source>
        <strain evidence="21 22">DSM 22548</strain>
    </source>
</reference>
<dbReference type="InterPro" id="IPR014001">
    <property type="entry name" value="Helicase_ATP-bd"/>
</dbReference>
<evidence type="ECO:0000259" key="18">
    <source>
        <dbReference type="PROSITE" id="PS51192"/>
    </source>
</evidence>
<evidence type="ECO:0000256" key="7">
    <source>
        <dbReference type="ARBA" id="ARBA00022519"/>
    </source>
</evidence>
<keyword evidence="8" id="KW-0479">Metal-binding</keyword>
<evidence type="ECO:0000256" key="1">
    <source>
        <dbReference type="ARBA" id="ARBA00001947"/>
    </source>
</evidence>
<dbReference type="InterPro" id="IPR044722">
    <property type="entry name" value="SecA_SF2_C"/>
</dbReference>
<evidence type="ECO:0000256" key="5">
    <source>
        <dbReference type="ARBA" id="ARBA00022475"/>
    </source>
</evidence>
<feature type="domain" description="Helicase ATP-binding" evidence="18">
    <location>
        <begin position="177"/>
        <end position="336"/>
    </location>
</feature>
<dbReference type="Gene3D" id="3.90.1440.10">
    <property type="entry name" value="SecA, preprotein cross-linking domain"/>
    <property type="match status" value="1"/>
</dbReference>
<dbReference type="FunFam" id="3.40.50.300:FF:000246">
    <property type="entry name" value="Preprotein translocase subunit SecA"/>
    <property type="match status" value="1"/>
</dbReference>
<dbReference type="GO" id="GO:0065002">
    <property type="term" value="P:intracellular protein transmembrane transport"/>
    <property type="evidence" value="ECO:0007669"/>
    <property type="project" value="UniProtKB-UniRule"/>
</dbReference>
<dbReference type="PROSITE" id="PS51194">
    <property type="entry name" value="HELICASE_CTER"/>
    <property type="match status" value="1"/>
</dbReference>
<dbReference type="CDD" id="cd18803">
    <property type="entry name" value="SF2_C_secA"/>
    <property type="match status" value="1"/>
</dbReference>
<dbReference type="FunFam" id="3.40.50.300:FF:000429">
    <property type="entry name" value="Preprotein translocase subunit SecA"/>
    <property type="match status" value="1"/>
</dbReference>
<dbReference type="GO" id="GO:0005886">
    <property type="term" value="C:plasma membrane"/>
    <property type="evidence" value="ECO:0007669"/>
    <property type="project" value="UniProtKB-SubCell"/>
</dbReference>
<dbReference type="PANTHER" id="PTHR30612">
    <property type="entry name" value="SECA INNER MEMBRANE COMPONENT OF SEC PROTEIN SECRETION SYSTEM"/>
    <property type="match status" value="1"/>
</dbReference>
<dbReference type="PROSITE" id="PS51192">
    <property type="entry name" value="HELICASE_ATP_BIND_1"/>
    <property type="match status" value="1"/>
</dbReference>
<dbReference type="InterPro" id="IPR036670">
    <property type="entry name" value="SecA_X-link_sf"/>
</dbReference>
<dbReference type="PROSITE" id="PS01312">
    <property type="entry name" value="SECA"/>
    <property type="match status" value="1"/>
</dbReference>
<feature type="binding site" evidence="16">
    <location>
        <begin position="193"/>
        <end position="197"/>
    </location>
    <ligand>
        <name>ATP</name>
        <dbReference type="ChEBI" id="CHEBI:30616"/>
    </ligand>
</feature>
<evidence type="ECO:0000256" key="8">
    <source>
        <dbReference type="ARBA" id="ARBA00022723"/>
    </source>
</evidence>
<evidence type="ECO:0000256" key="17">
    <source>
        <dbReference type="SAM" id="MobiDB-lite"/>
    </source>
</evidence>
<dbReference type="InterPro" id="IPR036266">
    <property type="entry name" value="SecA_Wing/Scaffold_sf"/>
</dbReference>
<dbReference type="Pfam" id="PF02810">
    <property type="entry name" value="SEC-C"/>
    <property type="match status" value="1"/>
</dbReference>
<protein>
    <recommendedName>
        <fullName evidence="16">Protein translocase subunit SecA</fullName>
        <ecNumber evidence="16">7.4.2.8</ecNumber>
    </recommendedName>
</protein>
<evidence type="ECO:0000259" key="19">
    <source>
        <dbReference type="PROSITE" id="PS51194"/>
    </source>
</evidence>
<gene>
    <name evidence="16" type="primary">secA</name>
    <name evidence="21" type="ORF">FHS60_001074</name>
</gene>
<keyword evidence="4 16" id="KW-0813">Transport</keyword>
<dbReference type="InterPro" id="IPR014018">
    <property type="entry name" value="SecA_motor_DEAD"/>
</dbReference>
<dbReference type="InterPro" id="IPR011130">
    <property type="entry name" value="SecA_preprotein_X-link_dom"/>
</dbReference>
<comment type="function">
    <text evidence="16">Part of the Sec protein translocase complex. Interacts with the SecYEG preprotein conducting channel. Has a central role in coupling the hydrolysis of ATP to the transfer of proteins into and across the cell membrane, serving as an ATP-driven molecular motor driving the stepwise translocation of polypeptide chains across the membrane.</text>
</comment>
<organism evidence="21 22">
    <name type="scientific">Alloprevotella rava</name>
    <dbReference type="NCBI Taxonomy" id="671218"/>
    <lineage>
        <taxon>Bacteria</taxon>
        <taxon>Pseudomonadati</taxon>
        <taxon>Bacteroidota</taxon>
        <taxon>Bacteroidia</taxon>
        <taxon>Bacteroidales</taxon>
        <taxon>Prevotellaceae</taxon>
        <taxon>Alloprevotella</taxon>
    </lineage>
</organism>
<dbReference type="HAMAP" id="MF_01382">
    <property type="entry name" value="SecA"/>
    <property type="match status" value="1"/>
</dbReference>
<dbReference type="GO" id="GO:0017038">
    <property type="term" value="P:protein import"/>
    <property type="evidence" value="ECO:0007669"/>
    <property type="project" value="InterPro"/>
</dbReference>
<dbReference type="Proteomes" id="UP000541425">
    <property type="component" value="Unassembled WGS sequence"/>
</dbReference>
<dbReference type="SUPFAM" id="SSF81767">
    <property type="entry name" value="Pre-protein crosslinking domain of SecA"/>
    <property type="match status" value="1"/>
</dbReference>
<comment type="similarity">
    <text evidence="3 16">Belongs to the SecA family.</text>
</comment>
<comment type="caution">
    <text evidence="21">The sequence shown here is derived from an EMBL/GenBank/DDBJ whole genome shotgun (WGS) entry which is preliminary data.</text>
</comment>
<keyword evidence="9 16" id="KW-0547">Nucleotide-binding</keyword>
<keyword evidence="7" id="KW-0997">Cell inner membrane</keyword>
<comment type="cofactor">
    <cofactor evidence="1">
        <name>Zn(2+)</name>
        <dbReference type="ChEBI" id="CHEBI:29105"/>
    </cofactor>
</comment>
<dbReference type="SMART" id="SM00957">
    <property type="entry name" value="SecA_DEAD"/>
    <property type="match status" value="1"/>
</dbReference>
<dbReference type="InterPro" id="IPR004027">
    <property type="entry name" value="SEC_C_motif"/>
</dbReference>
<evidence type="ECO:0000256" key="16">
    <source>
        <dbReference type="HAMAP-Rule" id="MF_01382"/>
    </source>
</evidence>
<dbReference type="GO" id="GO:0005829">
    <property type="term" value="C:cytosol"/>
    <property type="evidence" value="ECO:0007669"/>
    <property type="project" value="TreeGrafter"/>
</dbReference>
<dbReference type="PROSITE" id="PS51196">
    <property type="entry name" value="SECA_MOTOR_DEAD"/>
    <property type="match status" value="1"/>
</dbReference>
<keyword evidence="15 16" id="KW-0472">Membrane</keyword>
<evidence type="ECO:0000313" key="21">
    <source>
        <dbReference type="EMBL" id="MBB3702611.1"/>
    </source>
</evidence>